<evidence type="ECO:0000313" key="2">
    <source>
        <dbReference type="EMBL" id="PZP50992.1"/>
    </source>
</evidence>
<dbReference type="Pfam" id="PF16153">
    <property type="entry name" value="DUF4861"/>
    <property type="match status" value="1"/>
</dbReference>
<sequence length="419" mass="47210">MKCFVVVCLLFGIVNCAAQVKLKIKNATNIERQNELVRIPVKKLKHIGLKKVENAKFLSVTINKENIINQTVDLDGDGKWDELVFITDFSPNETKSLDIEIANKETQNITAFAHARLKPQLADGSFGAAVPFLEMPFQNPPTDFSEKSLPPYLTEGPALENDKNAFRLYFDTRNTKDIYGKRQPRLVMDSVGSNTKHSYHHLSDWGMDILHVEKSLGAGSLAIKTKNPKGDDTLVRVAGKLITKESYKLLNDGPLFASFRMDYNISLFGKAYSLIETMSIWKGQYFYESRITISPKLDNSYLVLGIADFFQNKMDSIKQNKTTVVYSYGKQSENKDELGMAIVAHDNYGVFLKDAPKANSDITFSHLLGEKIARGVANEFRFYSCWILTNGAIANTEENFRSFLGNEAVKYAHPIEILE</sequence>
<gene>
    <name evidence="2" type="ORF">DI598_04335</name>
</gene>
<dbReference type="InterPro" id="IPR032342">
    <property type="entry name" value="DUF4861"/>
</dbReference>
<evidence type="ECO:0008006" key="4">
    <source>
        <dbReference type="Google" id="ProtNLM"/>
    </source>
</evidence>
<evidence type="ECO:0000313" key="3">
    <source>
        <dbReference type="Proteomes" id="UP000249645"/>
    </source>
</evidence>
<dbReference type="EMBL" id="QFOI01000046">
    <property type="protein sequence ID" value="PZP50992.1"/>
    <property type="molecule type" value="Genomic_DNA"/>
</dbReference>
<dbReference type="Proteomes" id="UP000249645">
    <property type="component" value="Unassembled WGS sequence"/>
</dbReference>
<feature type="signal peptide" evidence="1">
    <location>
        <begin position="1"/>
        <end position="18"/>
    </location>
</feature>
<keyword evidence="1" id="KW-0732">Signal</keyword>
<accession>A0A2W5H630</accession>
<dbReference type="AlphaFoldDB" id="A0A2W5H630"/>
<name>A0A2W5H630_9SPHI</name>
<feature type="chain" id="PRO_5015967537" description="DUF4861 domain-containing protein" evidence="1">
    <location>
        <begin position="19"/>
        <end position="419"/>
    </location>
</feature>
<reference evidence="2 3" key="1">
    <citation type="submission" date="2017-11" db="EMBL/GenBank/DDBJ databases">
        <title>Infants hospitalized years apart are colonized by the same room-sourced microbial strains.</title>
        <authorList>
            <person name="Brooks B."/>
            <person name="Olm M.R."/>
            <person name="Firek B.A."/>
            <person name="Baker R."/>
            <person name="Thomas B.C."/>
            <person name="Morowitz M.J."/>
            <person name="Banfield J.F."/>
        </authorList>
    </citation>
    <scope>NUCLEOTIDE SEQUENCE [LARGE SCALE GENOMIC DNA]</scope>
    <source>
        <strain evidence="2">S2_009_000_R2_76</strain>
    </source>
</reference>
<protein>
    <recommendedName>
        <fullName evidence="4">DUF4861 domain-containing protein</fullName>
    </recommendedName>
</protein>
<organism evidence="2 3">
    <name type="scientific">Pseudopedobacter saltans</name>
    <dbReference type="NCBI Taxonomy" id="151895"/>
    <lineage>
        <taxon>Bacteria</taxon>
        <taxon>Pseudomonadati</taxon>
        <taxon>Bacteroidota</taxon>
        <taxon>Sphingobacteriia</taxon>
        <taxon>Sphingobacteriales</taxon>
        <taxon>Sphingobacteriaceae</taxon>
        <taxon>Pseudopedobacter</taxon>
    </lineage>
</organism>
<evidence type="ECO:0000256" key="1">
    <source>
        <dbReference type="SAM" id="SignalP"/>
    </source>
</evidence>
<comment type="caution">
    <text evidence="2">The sequence shown here is derived from an EMBL/GenBank/DDBJ whole genome shotgun (WGS) entry which is preliminary data.</text>
</comment>
<proteinExistence type="predicted"/>